<accession>A0A3R8T360</accession>
<name>A0A3R8T360_9BURK</name>
<protein>
    <submittedName>
        <fullName evidence="2">Alpha/beta hydrolase</fullName>
    </submittedName>
</protein>
<dbReference type="PROSITE" id="PS51257">
    <property type="entry name" value="PROKAR_LIPOPROTEIN"/>
    <property type="match status" value="1"/>
</dbReference>
<dbReference type="GO" id="GO:0016787">
    <property type="term" value="F:hydrolase activity"/>
    <property type="evidence" value="ECO:0007669"/>
    <property type="project" value="UniProtKB-KW"/>
</dbReference>
<reference evidence="2 3" key="1">
    <citation type="submission" date="2018-12" db="EMBL/GenBank/DDBJ databases">
        <title>The whole draft genome of Aquabacterium sp. SJQ9.</title>
        <authorList>
            <person name="Sun L."/>
            <person name="Gao X."/>
            <person name="Chen W."/>
            <person name="Huang K."/>
        </authorList>
    </citation>
    <scope>NUCLEOTIDE SEQUENCE [LARGE SCALE GENOMIC DNA]</scope>
    <source>
        <strain evidence="2 3">SJQ9</strain>
    </source>
</reference>
<feature type="signal peptide" evidence="1">
    <location>
        <begin position="1"/>
        <end position="28"/>
    </location>
</feature>
<sequence>MGRRCARTAWAALLLVACSACSTLPAPAQRLELARSIAAPAQLRLTRLPTTPPMVAAVSSAPVSSDVLTVYIEGDGYAWRTPEWPSTDPTPLDPVALRLAARHGHGAVAWLARPCQYVDAQAMACPTSYWTSQRYGLPSTTLIDQALNDLKTRHGARHLVLVGYSGGGTVAASLASHRPDVIRLVTVAANLDLGQWTAHHGLPALPADQNPALQGGRLREIPQTHFVGARDKVVPPDTVRSYAARIAVPSLVRVVDIPQADHGCCWADLWPTLRTFALPG</sequence>
<evidence type="ECO:0000313" key="2">
    <source>
        <dbReference type="EMBL" id="RRS02909.1"/>
    </source>
</evidence>
<evidence type="ECO:0000256" key="1">
    <source>
        <dbReference type="SAM" id="SignalP"/>
    </source>
</evidence>
<keyword evidence="1" id="KW-0732">Signal</keyword>
<dbReference type="AlphaFoldDB" id="A0A3R8T360"/>
<dbReference type="OrthoDB" id="5451115at2"/>
<comment type="caution">
    <text evidence="2">The sequence shown here is derived from an EMBL/GenBank/DDBJ whole genome shotgun (WGS) entry which is preliminary data.</text>
</comment>
<keyword evidence="2" id="KW-0378">Hydrolase</keyword>
<gene>
    <name evidence="2" type="ORF">EIP75_18300</name>
</gene>
<keyword evidence="3" id="KW-1185">Reference proteome</keyword>
<dbReference type="Proteomes" id="UP000269265">
    <property type="component" value="Unassembled WGS sequence"/>
</dbReference>
<dbReference type="EMBL" id="RSED01000017">
    <property type="protein sequence ID" value="RRS02909.1"/>
    <property type="molecule type" value="Genomic_DNA"/>
</dbReference>
<organism evidence="2 3">
    <name type="scientific">Aquabacterium soli</name>
    <dbReference type="NCBI Taxonomy" id="2493092"/>
    <lineage>
        <taxon>Bacteria</taxon>
        <taxon>Pseudomonadati</taxon>
        <taxon>Pseudomonadota</taxon>
        <taxon>Betaproteobacteria</taxon>
        <taxon>Burkholderiales</taxon>
        <taxon>Aquabacterium</taxon>
    </lineage>
</organism>
<dbReference type="SUPFAM" id="SSF53474">
    <property type="entry name" value="alpha/beta-Hydrolases"/>
    <property type="match status" value="1"/>
</dbReference>
<feature type="chain" id="PRO_5018717441" evidence="1">
    <location>
        <begin position="29"/>
        <end position="280"/>
    </location>
</feature>
<dbReference type="Gene3D" id="3.40.50.1820">
    <property type="entry name" value="alpha/beta hydrolase"/>
    <property type="match status" value="1"/>
</dbReference>
<dbReference type="RefSeq" id="WP_125244726.1">
    <property type="nucleotide sequence ID" value="NZ_RSED01000017.1"/>
</dbReference>
<evidence type="ECO:0000313" key="3">
    <source>
        <dbReference type="Proteomes" id="UP000269265"/>
    </source>
</evidence>
<dbReference type="InterPro" id="IPR029058">
    <property type="entry name" value="AB_hydrolase_fold"/>
</dbReference>
<proteinExistence type="predicted"/>